<name>A0A3P7P2B1_9FIRM</name>
<keyword evidence="3" id="KW-1185">Reference proteome</keyword>
<evidence type="ECO:0000313" key="3">
    <source>
        <dbReference type="Proteomes" id="UP000279029"/>
    </source>
</evidence>
<dbReference type="AlphaFoldDB" id="A0A3P7P2B1"/>
<gene>
    <name evidence="2" type="ORF">PATL70BA_3299</name>
</gene>
<sequence>MAYVSVPKDLSKVKTKVALNLTLRQIISFSIGAVVGFPVYWYSRTTVGNDIAVYLMIGCVLPFFMAAIFEKDGIVFEKYLGYIIKQRFLNPKIRPYKTENFYEFLDNLGREEVKYVQKERKGTGKTSAKKAKTKRQQQKVVKEADFAAEAV</sequence>
<dbReference type="Proteomes" id="UP000279029">
    <property type="component" value="Chromosome"/>
</dbReference>
<dbReference type="OrthoDB" id="9790748at2"/>
<protein>
    <submittedName>
        <fullName evidence="2">TrsE-like protein</fullName>
    </submittedName>
</protein>
<evidence type="ECO:0000256" key="1">
    <source>
        <dbReference type="SAM" id="Phobius"/>
    </source>
</evidence>
<dbReference type="Pfam" id="PF12666">
    <property type="entry name" value="PrgI"/>
    <property type="match status" value="1"/>
</dbReference>
<evidence type="ECO:0000313" key="2">
    <source>
        <dbReference type="EMBL" id="VDN49225.1"/>
    </source>
</evidence>
<dbReference type="InterPro" id="IPR024414">
    <property type="entry name" value="Uncharacterised_PrgI"/>
</dbReference>
<accession>A0A3P7P2B1</accession>
<dbReference type="KEGG" id="cbar:PATL70BA_3299"/>
<reference evidence="2 3" key="1">
    <citation type="submission" date="2018-09" db="EMBL/GenBank/DDBJ databases">
        <authorList>
            <person name="Postec A."/>
        </authorList>
    </citation>
    <scope>NUCLEOTIDE SEQUENCE [LARGE SCALE GENOMIC DNA]</scope>
    <source>
        <strain evidence="2">70B-A</strain>
    </source>
</reference>
<keyword evidence="1" id="KW-0812">Transmembrane</keyword>
<dbReference type="RefSeq" id="WP_125138229.1">
    <property type="nucleotide sequence ID" value="NZ_LR130778.1"/>
</dbReference>
<feature type="transmembrane region" description="Helical" evidence="1">
    <location>
        <begin position="21"/>
        <end position="39"/>
    </location>
</feature>
<keyword evidence="1" id="KW-1133">Transmembrane helix</keyword>
<feature type="transmembrane region" description="Helical" evidence="1">
    <location>
        <begin position="51"/>
        <end position="69"/>
    </location>
</feature>
<organism evidence="2 3">
    <name type="scientific">Petrocella atlantisensis</name>
    <dbReference type="NCBI Taxonomy" id="2173034"/>
    <lineage>
        <taxon>Bacteria</taxon>
        <taxon>Bacillati</taxon>
        <taxon>Bacillota</taxon>
        <taxon>Clostridia</taxon>
        <taxon>Lachnospirales</taxon>
        <taxon>Vallitaleaceae</taxon>
        <taxon>Petrocella</taxon>
    </lineage>
</organism>
<dbReference type="EMBL" id="LR130778">
    <property type="protein sequence ID" value="VDN49225.1"/>
    <property type="molecule type" value="Genomic_DNA"/>
</dbReference>
<keyword evidence="1" id="KW-0472">Membrane</keyword>
<proteinExistence type="predicted"/>